<gene>
    <name evidence="8" type="ORF">BON30_00530</name>
</gene>
<reference evidence="8 9" key="2">
    <citation type="submission" date="2016-12" db="EMBL/GenBank/DDBJ databases">
        <title>Draft Genome Sequence of Cystobacter ferrugineus Strain Cbfe23.</title>
        <authorList>
            <person name="Akbar S."/>
            <person name="Dowd S.E."/>
            <person name="Stevens D.C."/>
        </authorList>
    </citation>
    <scope>NUCLEOTIDE SEQUENCE [LARGE SCALE GENOMIC DNA]</scope>
    <source>
        <strain evidence="8 9">Cbfe23</strain>
    </source>
</reference>
<dbReference type="InterPro" id="IPR000731">
    <property type="entry name" value="SSD"/>
</dbReference>
<evidence type="ECO:0000313" key="9">
    <source>
        <dbReference type="Proteomes" id="UP000182229"/>
    </source>
</evidence>
<dbReference type="PANTHER" id="PTHR33406:SF13">
    <property type="entry name" value="MEMBRANE PROTEIN YDFJ"/>
    <property type="match status" value="1"/>
</dbReference>
<keyword evidence="9" id="KW-1185">Reference proteome</keyword>
<keyword evidence="3 6" id="KW-0812">Transmembrane</keyword>
<dbReference type="InterPro" id="IPR004869">
    <property type="entry name" value="MMPL_dom"/>
</dbReference>
<keyword evidence="4 6" id="KW-1133">Transmembrane helix</keyword>
<dbReference type="OrthoDB" id="49344at2"/>
<feature type="transmembrane region" description="Helical" evidence="6">
    <location>
        <begin position="769"/>
        <end position="792"/>
    </location>
</feature>
<evidence type="ECO:0000256" key="2">
    <source>
        <dbReference type="ARBA" id="ARBA00022475"/>
    </source>
</evidence>
<feature type="transmembrane region" description="Helical" evidence="6">
    <location>
        <begin position="737"/>
        <end position="757"/>
    </location>
</feature>
<feature type="transmembrane region" description="Helical" evidence="6">
    <location>
        <begin position="295"/>
        <end position="316"/>
    </location>
</feature>
<feature type="transmembrane region" description="Helical" evidence="6">
    <location>
        <begin position="246"/>
        <end position="263"/>
    </location>
</feature>
<dbReference type="PROSITE" id="PS50156">
    <property type="entry name" value="SSD"/>
    <property type="match status" value="1"/>
</dbReference>
<name>A0A1L9BHM1_9BACT</name>
<feature type="transmembrane region" description="Helical" evidence="6">
    <location>
        <begin position="268"/>
        <end position="289"/>
    </location>
</feature>
<accession>A0A1L9BHM1</accession>
<dbReference type="PANTHER" id="PTHR33406">
    <property type="entry name" value="MEMBRANE PROTEIN MJ1562-RELATED"/>
    <property type="match status" value="1"/>
</dbReference>
<dbReference type="InterPro" id="IPR050545">
    <property type="entry name" value="Mycobact_MmpL"/>
</dbReference>
<proteinExistence type="predicted"/>
<feature type="transmembrane region" description="Helical" evidence="6">
    <location>
        <begin position="698"/>
        <end position="716"/>
    </location>
</feature>
<evidence type="ECO:0000256" key="4">
    <source>
        <dbReference type="ARBA" id="ARBA00022989"/>
    </source>
</evidence>
<reference evidence="9" key="1">
    <citation type="submission" date="2016-11" db="EMBL/GenBank/DDBJ databases">
        <authorList>
            <person name="Shukria A."/>
            <person name="Stevens D.C."/>
        </authorList>
    </citation>
    <scope>NUCLEOTIDE SEQUENCE [LARGE SCALE GENOMIC DNA]</scope>
    <source>
        <strain evidence="9">Cbfe23</strain>
    </source>
</reference>
<dbReference type="Pfam" id="PF03176">
    <property type="entry name" value="MMPL"/>
    <property type="match status" value="2"/>
</dbReference>
<evidence type="ECO:0000256" key="6">
    <source>
        <dbReference type="SAM" id="Phobius"/>
    </source>
</evidence>
<dbReference type="EMBL" id="MPIN01000001">
    <property type="protein sequence ID" value="OJH41763.1"/>
    <property type="molecule type" value="Genomic_DNA"/>
</dbReference>
<dbReference type="Proteomes" id="UP000182229">
    <property type="component" value="Unassembled WGS sequence"/>
</dbReference>
<keyword evidence="5 6" id="KW-0472">Membrane</keyword>
<feature type="domain" description="SSD" evidence="7">
    <location>
        <begin position="271"/>
        <end position="396"/>
    </location>
</feature>
<dbReference type="STRING" id="83449.BON30_00530"/>
<evidence type="ECO:0000313" key="8">
    <source>
        <dbReference type="EMBL" id="OJH41763.1"/>
    </source>
</evidence>
<dbReference type="AlphaFoldDB" id="A0A1L9BHM1"/>
<sequence length="832" mass="90010">MAESHRRRWLETFLRASLTRPGRVLLAFTLLALGGALLAGRLEFRGSFVELLPDEAREVKDLSRVSQKAGGDGYLVVRARGLPPEQLRAFAGTLARQLETLPEVRYVEHHFDVGFFEERGLWLLPIEKLRELRKDAEARLRYEKQKALAVNLLDEEDAPPDFDALVKKYSPEAPMREYLSSRDGTEMYLMVKPDGTAADLVFAQKLVDDVRREAEQFARGSPGVQLDYGGAFQARLEEDAVMRADLTRAGILSAVMAVGIILLATRRLWALAVVGVPVVVGVTLTFAFAELAIGHLNIVTGFLVAILIGLGLEYGIHLAMRYWEERRELPTSEALAAAVRGTFSGALTSGLTNAAAFFVLVFAQFTAFQQFGLLAGVGVLLAVLTAYALGPALLVLAERLRPGRQAAREHAPESSTPAFVPSGKRWPTAGVASILVAVLSLAAWSLYVAPRVGFETDMRKLKGDSPTVRLDEHIIQETGTSLNPAILLVKDLEEARVVQEVIQEVKQRHGADSAIKMSASLGDLLPQDVPAHAEQISAMRDSLNKLPEDVRADSRVAAVTKMLESQPYGPGQVPVEVRRRFEALDGKGLFLLLLPSVSNHDTRELAAWSSQVGEVIDGAKTRGVDLAVLDSNLIAARIFSMVRADGPFILWSAAAVVFLALLVSLRSFKRACLVAGPLFLGMLCLAGGMYLFDVKLNFINAVVLPNLLAIAVDNSVHLFHRYEEEGPGSLGHVVRHTGLAAVVATLSNAAGYGALLISHHAGLRSIGQIALLGVMCTFLGTTVFFPALLALLERHKGRKGGGVEVGAGRVQSLEIGASPREVAVEPGERKSA</sequence>
<comment type="caution">
    <text evidence="8">The sequence shown here is derived from an EMBL/GenBank/DDBJ whole genome shotgun (WGS) entry which is preliminary data.</text>
</comment>
<protein>
    <recommendedName>
        <fullName evidence="7">SSD domain-containing protein</fullName>
    </recommendedName>
</protein>
<dbReference type="SUPFAM" id="SSF82866">
    <property type="entry name" value="Multidrug efflux transporter AcrB transmembrane domain"/>
    <property type="match status" value="2"/>
</dbReference>
<dbReference type="GO" id="GO:0005886">
    <property type="term" value="C:plasma membrane"/>
    <property type="evidence" value="ECO:0007669"/>
    <property type="project" value="UniProtKB-SubCell"/>
</dbReference>
<feature type="transmembrane region" description="Helical" evidence="6">
    <location>
        <begin position="371"/>
        <end position="396"/>
    </location>
</feature>
<evidence type="ECO:0000259" key="7">
    <source>
        <dbReference type="PROSITE" id="PS50156"/>
    </source>
</evidence>
<evidence type="ECO:0000256" key="5">
    <source>
        <dbReference type="ARBA" id="ARBA00023136"/>
    </source>
</evidence>
<keyword evidence="2" id="KW-1003">Cell membrane</keyword>
<dbReference type="Gene3D" id="1.20.1640.10">
    <property type="entry name" value="Multidrug efflux transporter AcrB transmembrane domain"/>
    <property type="match status" value="2"/>
</dbReference>
<feature type="transmembrane region" description="Helical" evidence="6">
    <location>
        <begin position="672"/>
        <end position="692"/>
    </location>
</feature>
<evidence type="ECO:0000256" key="1">
    <source>
        <dbReference type="ARBA" id="ARBA00004651"/>
    </source>
</evidence>
<feature type="transmembrane region" description="Helical" evidence="6">
    <location>
        <begin position="337"/>
        <end position="365"/>
    </location>
</feature>
<organism evidence="8 9">
    <name type="scientific">Cystobacter ferrugineus</name>
    <dbReference type="NCBI Taxonomy" id="83449"/>
    <lineage>
        <taxon>Bacteria</taxon>
        <taxon>Pseudomonadati</taxon>
        <taxon>Myxococcota</taxon>
        <taxon>Myxococcia</taxon>
        <taxon>Myxococcales</taxon>
        <taxon>Cystobacterineae</taxon>
        <taxon>Archangiaceae</taxon>
        <taxon>Cystobacter</taxon>
    </lineage>
</organism>
<evidence type="ECO:0000256" key="3">
    <source>
        <dbReference type="ARBA" id="ARBA00022692"/>
    </source>
</evidence>
<dbReference type="RefSeq" id="WP_071895827.1">
    <property type="nucleotide sequence ID" value="NZ_MPIN01000001.1"/>
</dbReference>
<comment type="subcellular location">
    <subcellularLocation>
        <location evidence="1">Cell membrane</location>
        <topology evidence="1">Multi-pass membrane protein</topology>
    </subcellularLocation>
</comment>
<feature type="transmembrane region" description="Helical" evidence="6">
    <location>
        <begin position="648"/>
        <end position="665"/>
    </location>
</feature>
<feature type="transmembrane region" description="Helical" evidence="6">
    <location>
        <begin position="429"/>
        <end position="449"/>
    </location>
</feature>